<dbReference type="PROSITE" id="PS00678">
    <property type="entry name" value="WD_REPEATS_1"/>
    <property type="match status" value="3"/>
</dbReference>
<evidence type="ECO:0000256" key="2">
    <source>
        <dbReference type="ARBA" id="ARBA00022737"/>
    </source>
</evidence>
<reference evidence="5" key="1">
    <citation type="journal article" date="2019" name="Int. J. Syst. Evol. Microbiol.">
        <title>The Global Catalogue of Microorganisms (GCM) 10K type strain sequencing project: providing services to taxonomists for standard genome sequencing and annotation.</title>
        <authorList>
            <consortium name="The Broad Institute Genomics Platform"/>
            <consortium name="The Broad Institute Genome Sequencing Center for Infectious Disease"/>
            <person name="Wu L."/>
            <person name="Ma J."/>
        </authorList>
    </citation>
    <scope>NUCLEOTIDE SEQUENCE [LARGE SCALE GENOMIC DNA]</scope>
    <source>
        <strain evidence="5">KCTC 42730</strain>
    </source>
</reference>
<keyword evidence="2" id="KW-0677">Repeat</keyword>
<dbReference type="PROSITE" id="PS50294">
    <property type="entry name" value="WD_REPEATS_REGION"/>
    <property type="match status" value="3"/>
</dbReference>
<dbReference type="SUPFAM" id="SSF50998">
    <property type="entry name" value="Quinoprotein alcohol dehydrogenase-like"/>
    <property type="match status" value="1"/>
</dbReference>
<keyword evidence="5" id="KW-1185">Reference proteome</keyword>
<evidence type="ECO:0000256" key="3">
    <source>
        <dbReference type="PROSITE-ProRule" id="PRU00221"/>
    </source>
</evidence>
<dbReference type="InterPro" id="IPR019775">
    <property type="entry name" value="WD40_repeat_CS"/>
</dbReference>
<dbReference type="Pfam" id="PF00400">
    <property type="entry name" value="WD40"/>
    <property type="match status" value="6"/>
</dbReference>
<proteinExistence type="predicted"/>
<dbReference type="EMBL" id="JBHRSD010000011">
    <property type="protein sequence ID" value="MFC3032186.1"/>
    <property type="molecule type" value="Genomic_DNA"/>
</dbReference>
<dbReference type="InterPro" id="IPR001680">
    <property type="entry name" value="WD40_rpt"/>
</dbReference>
<dbReference type="InterPro" id="IPR020472">
    <property type="entry name" value="WD40_PAC1"/>
</dbReference>
<feature type="repeat" description="WD" evidence="3">
    <location>
        <begin position="48"/>
        <end position="89"/>
    </location>
</feature>
<evidence type="ECO:0000313" key="4">
    <source>
        <dbReference type="EMBL" id="MFC3032186.1"/>
    </source>
</evidence>
<feature type="repeat" description="WD" evidence="3">
    <location>
        <begin position="131"/>
        <end position="170"/>
    </location>
</feature>
<dbReference type="SUPFAM" id="SSF50978">
    <property type="entry name" value="WD40 repeat-like"/>
    <property type="match status" value="1"/>
</dbReference>
<organism evidence="4 5">
    <name type="scientific">Pseudoalteromonas fenneropenaei</name>
    <dbReference type="NCBI Taxonomy" id="1737459"/>
    <lineage>
        <taxon>Bacteria</taxon>
        <taxon>Pseudomonadati</taxon>
        <taxon>Pseudomonadota</taxon>
        <taxon>Gammaproteobacteria</taxon>
        <taxon>Alteromonadales</taxon>
        <taxon>Pseudoalteromonadaceae</taxon>
        <taxon>Pseudoalteromonas</taxon>
    </lineage>
</organism>
<feature type="repeat" description="WD" evidence="3">
    <location>
        <begin position="265"/>
        <end position="297"/>
    </location>
</feature>
<dbReference type="CDD" id="cd00200">
    <property type="entry name" value="WD40"/>
    <property type="match status" value="1"/>
</dbReference>
<accession>A0ABV7CI14</accession>
<comment type="caution">
    <text evidence="4">The sequence shown here is derived from an EMBL/GenBank/DDBJ whole genome shotgun (WGS) entry which is preliminary data.</text>
</comment>
<evidence type="ECO:0000256" key="1">
    <source>
        <dbReference type="ARBA" id="ARBA00022574"/>
    </source>
</evidence>
<dbReference type="Proteomes" id="UP001595453">
    <property type="component" value="Unassembled WGS sequence"/>
</dbReference>
<feature type="repeat" description="WD" evidence="3">
    <location>
        <begin position="213"/>
        <end position="245"/>
    </location>
</feature>
<gene>
    <name evidence="4" type="ORF">ACFOEE_06620</name>
</gene>
<sequence>MDKQQAFLHHRGPVTCAAHVGSSDWIITSGYDSAVALFNKQSAEVCLLGYHQHLVNRVSVNAAGTLAASASSDYNLYIWDLQTRALRMVLQGHSDDVEDFVFINDELGASVSRDWRIIIWDLHTGAIRRIILGHEKDVLSVNYFDGKLYTSGDDMTLRVWDIDSGKQLAKIGPFDTETDSCAIDEVHKRMVLGCDDGIVRVFDIASQTLLAELRGHDSAIKKVAVSPLNGDILSAAYDQRILIWDSEHFVQKQQLQSQPALWERSFNWTQDGREVVAGSFDGTVVIWDAQSGKCKQHLAENTQGNACFNDVTSCGEGLFAAVSDDGYLRIGQLAPLQANWLSAQLPRRERVLMNAVHYCPAMQKLYTGAHNQTVSQSEGQLTALQQQGVLNLHEGPINSIRSAHLAEFAGDVFIACYSGAVVHMRADGQVVASLALHDNAVKSLELHPTKAIGVSCCAEGGLASWDFNGKVLQRYHGHTAIIDAVAISPSGQFIASAGRDFVLKVHGLEDGKLYHSIHLGRRSPKALCYTTENVVVVSNYWGELIRIDLSSGVVTRNTLADNGISAVVRHGNDLLASCYDGAVYLVDSVTLKVLNHLRAMTQKVQAPSYE</sequence>
<dbReference type="InterPro" id="IPR011047">
    <property type="entry name" value="Quinoprotein_ADH-like_sf"/>
</dbReference>
<dbReference type="PANTHER" id="PTHR19848">
    <property type="entry name" value="WD40 REPEAT PROTEIN"/>
    <property type="match status" value="1"/>
</dbReference>
<protein>
    <submittedName>
        <fullName evidence="4">WD40 repeat domain-containing protein</fullName>
    </submittedName>
</protein>
<dbReference type="SMART" id="SM00320">
    <property type="entry name" value="WD40"/>
    <property type="match status" value="11"/>
</dbReference>
<keyword evidence="1 3" id="KW-0853">WD repeat</keyword>
<name>A0ABV7CI14_9GAMM</name>
<feature type="repeat" description="WD" evidence="3">
    <location>
        <begin position="475"/>
        <end position="516"/>
    </location>
</feature>
<feature type="repeat" description="WD" evidence="3">
    <location>
        <begin position="90"/>
        <end position="130"/>
    </location>
</feature>
<dbReference type="Gene3D" id="2.130.10.10">
    <property type="entry name" value="YVTN repeat-like/Quinoprotein amine dehydrogenase"/>
    <property type="match status" value="3"/>
</dbReference>
<dbReference type="PANTHER" id="PTHR19848:SF8">
    <property type="entry name" value="F-BOX AND WD REPEAT DOMAIN CONTAINING 7"/>
    <property type="match status" value="1"/>
</dbReference>
<dbReference type="InterPro" id="IPR036322">
    <property type="entry name" value="WD40_repeat_dom_sf"/>
</dbReference>
<dbReference type="PRINTS" id="PR00320">
    <property type="entry name" value="GPROTEINBRPT"/>
</dbReference>
<dbReference type="PROSITE" id="PS50082">
    <property type="entry name" value="WD_REPEATS_2"/>
    <property type="match status" value="6"/>
</dbReference>
<dbReference type="InterPro" id="IPR015943">
    <property type="entry name" value="WD40/YVTN_repeat-like_dom_sf"/>
</dbReference>
<evidence type="ECO:0000313" key="5">
    <source>
        <dbReference type="Proteomes" id="UP001595453"/>
    </source>
</evidence>
<dbReference type="RefSeq" id="WP_377122288.1">
    <property type="nucleotide sequence ID" value="NZ_JBHRSD010000011.1"/>
</dbReference>